<dbReference type="InterPro" id="IPR017850">
    <property type="entry name" value="Alkaline_phosphatase_core_sf"/>
</dbReference>
<dbReference type="AlphaFoldDB" id="X0UCD9"/>
<accession>X0UCD9</accession>
<dbReference type="PANTHER" id="PTHR43108">
    <property type="entry name" value="N-ACETYLGLUCOSAMINE-6-SULFATASE FAMILY MEMBER"/>
    <property type="match status" value="1"/>
</dbReference>
<organism evidence="2">
    <name type="scientific">marine sediment metagenome</name>
    <dbReference type="NCBI Taxonomy" id="412755"/>
    <lineage>
        <taxon>unclassified sequences</taxon>
        <taxon>metagenomes</taxon>
        <taxon>ecological metagenomes</taxon>
    </lineage>
</organism>
<feature type="domain" description="Sulfatase N-terminal" evidence="1">
    <location>
        <begin position="2"/>
        <end position="77"/>
    </location>
</feature>
<dbReference type="Pfam" id="PF00884">
    <property type="entry name" value="Sulfatase"/>
    <property type="match status" value="1"/>
</dbReference>
<protein>
    <recommendedName>
        <fullName evidence="1">Sulfatase N-terminal domain-containing protein</fullName>
    </recommendedName>
</protein>
<name>X0UCD9_9ZZZZ</name>
<dbReference type="InterPro" id="IPR000917">
    <property type="entry name" value="Sulfatase_N"/>
</dbReference>
<dbReference type="Gene3D" id="3.40.720.10">
    <property type="entry name" value="Alkaline Phosphatase, subunit A"/>
    <property type="match status" value="1"/>
</dbReference>
<evidence type="ECO:0000259" key="1">
    <source>
        <dbReference type="Pfam" id="PF00884"/>
    </source>
</evidence>
<evidence type="ECO:0000313" key="2">
    <source>
        <dbReference type="EMBL" id="GAF98042.1"/>
    </source>
</evidence>
<proteinExistence type="predicted"/>
<gene>
    <name evidence="2" type="ORF">S01H1_23485</name>
</gene>
<dbReference type="EMBL" id="BARS01013579">
    <property type="protein sequence ID" value="GAF98042.1"/>
    <property type="molecule type" value="Genomic_DNA"/>
</dbReference>
<feature type="non-terminal residue" evidence="2">
    <location>
        <position position="138"/>
    </location>
</feature>
<sequence>MKALEERGMLDNTWIIYTSDHGEMLGDHYLSHKIVFYEGALKVPLIIRPPGGIEGWKSNALADHLDVAASLLDIAGAEALEGSDGYSLAKKSEGGPDAPGAQEGKGAVFSEVYGYSMVLTERYKMAVDSRTHQPVELY</sequence>
<dbReference type="PANTHER" id="PTHR43108:SF8">
    <property type="entry name" value="SD21168P"/>
    <property type="match status" value="1"/>
</dbReference>
<reference evidence="2" key="1">
    <citation type="journal article" date="2014" name="Front. Microbiol.">
        <title>High frequency of phylogenetically diverse reductive dehalogenase-homologous genes in deep subseafloor sedimentary metagenomes.</title>
        <authorList>
            <person name="Kawai M."/>
            <person name="Futagami T."/>
            <person name="Toyoda A."/>
            <person name="Takaki Y."/>
            <person name="Nishi S."/>
            <person name="Hori S."/>
            <person name="Arai W."/>
            <person name="Tsubouchi T."/>
            <person name="Morono Y."/>
            <person name="Uchiyama I."/>
            <person name="Ito T."/>
            <person name="Fujiyama A."/>
            <person name="Inagaki F."/>
            <person name="Takami H."/>
        </authorList>
    </citation>
    <scope>NUCLEOTIDE SEQUENCE</scope>
    <source>
        <strain evidence="2">Expedition CK06-06</strain>
    </source>
</reference>
<comment type="caution">
    <text evidence="2">The sequence shown here is derived from an EMBL/GenBank/DDBJ whole genome shotgun (WGS) entry which is preliminary data.</text>
</comment>
<dbReference type="SUPFAM" id="SSF53649">
    <property type="entry name" value="Alkaline phosphatase-like"/>
    <property type="match status" value="1"/>
</dbReference>